<dbReference type="PANTHER" id="PTHR47718">
    <property type="entry name" value="OS01G0519700 PROTEIN"/>
    <property type="match status" value="1"/>
</dbReference>
<dbReference type="Proteomes" id="UP001281410">
    <property type="component" value="Unassembled WGS sequence"/>
</dbReference>
<dbReference type="InterPro" id="IPR018289">
    <property type="entry name" value="MULE_transposase_dom"/>
</dbReference>
<dbReference type="PANTHER" id="PTHR47718:SF13">
    <property type="entry name" value="OS09G0290500 PROTEIN"/>
    <property type="match status" value="1"/>
</dbReference>
<feature type="domain" description="MULE transposase" evidence="1">
    <location>
        <begin position="62"/>
        <end position="147"/>
    </location>
</feature>
<dbReference type="AlphaFoldDB" id="A0AAE0EJT6"/>
<evidence type="ECO:0000259" key="1">
    <source>
        <dbReference type="Pfam" id="PF10551"/>
    </source>
</evidence>
<accession>A0AAE0EJT6</accession>
<gene>
    <name evidence="2" type="ORF">Dsin_002273</name>
</gene>
<reference evidence="2" key="1">
    <citation type="journal article" date="2023" name="Plant J.">
        <title>Genome sequences and population genomics provide insights into the demographic history, inbreeding, and mutation load of two 'living fossil' tree species of Dipteronia.</title>
        <authorList>
            <person name="Feng Y."/>
            <person name="Comes H.P."/>
            <person name="Chen J."/>
            <person name="Zhu S."/>
            <person name="Lu R."/>
            <person name="Zhang X."/>
            <person name="Li P."/>
            <person name="Qiu J."/>
            <person name="Olsen K.M."/>
            <person name="Qiu Y."/>
        </authorList>
    </citation>
    <scope>NUCLEOTIDE SEQUENCE</scope>
    <source>
        <strain evidence="2">NBL</strain>
    </source>
</reference>
<protein>
    <recommendedName>
        <fullName evidence="1">MULE transposase domain-containing protein</fullName>
    </recommendedName>
</protein>
<comment type="caution">
    <text evidence="2">The sequence shown here is derived from an EMBL/GenBank/DDBJ whole genome shotgun (WGS) entry which is preliminary data.</text>
</comment>
<proteinExistence type="predicted"/>
<dbReference type="EMBL" id="JANJYJ010000001">
    <property type="protein sequence ID" value="KAK3230392.1"/>
    <property type="molecule type" value="Genomic_DNA"/>
</dbReference>
<name>A0AAE0EJT6_9ROSI</name>
<organism evidence="2 3">
    <name type="scientific">Dipteronia sinensis</name>
    <dbReference type="NCBI Taxonomy" id="43782"/>
    <lineage>
        <taxon>Eukaryota</taxon>
        <taxon>Viridiplantae</taxon>
        <taxon>Streptophyta</taxon>
        <taxon>Embryophyta</taxon>
        <taxon>Tracheophyta</taxon>
        <taxon>Spermatophyta</taxon>
        <taxon>Magnoliopsida</taxon>
        <taxon>eudicotyledons</taxon>
        <taxon>Gunneridae</taxon>
        <taxon>Pentapetalae</taxon>
        <taxon>rosids</taxon>
        <taxon>malvids</taxon>
        <taxon>Sapindales</taxon>
        <taxon>Sapindaceae</taxon>
        <taxon>Hippocastanoideae</taxon>
        <taxon>Acereae</taxon>
        <taxon>Dipteronia</taxon>
    </lineage>
</organism>
<sequence length="150" mass="17584">MRRDEIQRLKAIHMPYLCICSQTHIRKPMYIADSSRMRKIGWLIYFGGNSNSLFKYQCFRYVLVFDSTYKTNVYTKPLVLFVSVNNHRATCVFGTALLSDETVQSYTWVLNTFMESMSHKYPLSLLIDGDKAMRNSIDELFPNSRHLIYG</sequence>
<evidence type="ECO:0000313" key="3">
    <source>
        <dbReference type="Proteomes" id="UP001281410"/>
    </source>
</evidence>
<evidence type="ECO:0000313" key="2">
    <source>
        <dbReference type="EMBL" id="KAK3230392.1"/>
    </source>
</evidence>
<keyword evidence="3" id="KW-1185">Reference proteome</keyword>
<dbReference type="Pfam" id="PF10551">
    <property type="entry name" value="MULE"/>
    <property type="match status" value="1"/>
</dbReference>